<reference evidence="4 5" key="1">
    <citation type="submission" date="2006-10" db="EMBL/GenBank/DDBJ databases">
        <title>The Genome Sequence of Batrachochytrium dendrobatidis JEL423.</title>
        <authorList>
            <consortium name="The Broad Institute Genome Sequencing Platform"/>
            <person name="Birren B."/>
            <person name="Lander E."/>
            <person name="Galagan J."/>
            <person name="Cuomo C."/>
            <person name="Devon K."/>
            <person name="Jaffe D."/>
            <person name="Butler J."/>
            <person name="Alvarez P."/>
            <person name="Gnerre S."/>
            <person name="Grabherr M."/>
            <person name="Kleber M."/>
            <person name="Mauceli E."/>
            <person name="Brockman W."/>
            <person name="Young S."/>
            <person name="LaButti K."/>
            <person name="Sykes S."/>
            <person name="DeCaprio D."/>
            <person name="Crawford M."/>
            <person name="Koehrsen M."/>
            <person name="Engels R."/>
            <person name="Montgomery P."/>
            <person name="Pearson M."/>
            <person name="Howarth C."/>
            <person name="Larson L."/>
            <person name="White J."/>
            <person name="O'Leary S."/>
            <person name="Kodira C."/>
            <person name="Zeng Q."/>
            <person name="Yandava C."/>
            <person name="Alvarado L."/>
            <person name="Longcore J."/>
            <person name="James T."/>
        </authorList>
    </citation>
    <scope>NUCLEOTIDE SEQUENCE [LARGE SCALE GENOMIC DNA]</scope>
    <source>
        <strain evidence="4 5">JEL423</strain>
    </source>
</reference>
<dbReference type="STRING" id="403673.A0A177WCW6"/>
<dbReference type="InterPro" id="IPR014189">
    <property type="entry name" value="Quinone_OxRdtase_PIG3"/>
</dbReference>
<dbReference type="Pfam" id="PF08240">
    <property type="entry name" value="ADH_N"/>
    <property type="match status" value="1"/>
</dbReference>
<dbReference type="AlphaFoldDB" id="A0A177WCW6"/>
<dbReference type="InterPro" id="IPR013149">
    <property type="entry name" value="ADH-like_C"/>
</dbReference>
<dbReference type="CDD" id="cd05276">
    <property type="entry name" value="p53_inducible_oxidoreductase"/>
    <property type="match status" value="1"/>
</dbReference>
<dbReference type="InterPro" id="IPR011032">
    <property type="entry name" value="GroES-like_sf"/>
</dbReference>
<protein>
    <recommendedName>
        <fullName evidence="3">Enoyl reductase (ER) domain-containing protein</fullName>
    </recommendedName>
</protein>
<reference evidence="4 5" key="2">
    <citation type="submission" date="2016-05" db="EMBL/GenBank/DDBJ databases">
        <title>Lineage-specific infection strategies underlie the spectrum of fungal disease in amphibians.</title>
        <authorList>
            <person name="Cuomo C.A."/>
            <person name="Farrer R.A."/>
            <person name="James T."/>
            <person name="Longcore J."/>
            <person name="Birren B."/>
        </authorList>
    </citation>
    <scope>NUCLEOTIDE SEQUENCE [LARGE SCALE GENOMIC DNA]</scope>
    <source>
        <strain evidence="4 5">JEL423</strain>
    </source>
</reference>
<dbReference type="PANTHER" id="PTHR48106:SF18">
    <property type="entry name" value="QUINONE OXIDOREDUCTASE PIG3"/>
    <property type="match status" value="1"/>
</dbReference>
<evidence type="ECO:0000256" key="2">
    <source>
        <dbReference type="ARBA" id="ARBA00023002"/>
    </source>
</evidence>
<organism evidence="4 5">
    <name type="scientific">Batrachochytrium dendrobatidis (strain JEL423)</name>
    <dbReference type="NCBI Taxonomy" id="403673"/>
    <lineage>
        <taxon>Eukaryota</taxon>
        <taxon>Fungi</taxon>
        <taxon>Fungi incertae sedis</taxon>
        <taxon>Chytridiomycota</taxon>
        <taxon>Chytridiomycota incertae sedis</taxon>
        <taxon>Chytridiomycetes</taxon>
        <taxon>Rhizophydiales</taxon>
        <taxon>Rhizophydiales incertae sedis</taxon>
        <taxon>Batrachochytrium</taxon>
    </lineage>
</organism>
<dbReference type="InterPro" id="IPR013154">
    <property type="entry name" value="ADH-like_N"/>
</dbReference>
<dbReference type="EMBL" id="DS022300">
    <property type="protein sequence ID" value="OAJ37592.1"/>
    <property type="molecule type" value="Genomic_DNA"/>
</dbReference>
<dbReference type="VEuPathDB" id="FungiDB:BDEG_21598"/>
<dbReference type="SUPFAM" id="SSF51735">
    <property type="entry name" value="NAD(P)-binding Rossmann-fold domains"/>
    <property type="match status" value="1"/>
</dbReference>
<evidence type="ECO:0000313" key="5">
    <source>
        <dbReference type="Proteomes" id="UP000077115"/>
    </source>
</evidence>
<dbReference type="Pfam" id="PF00107">
    <property type="entry name" value="ADH_zinc_N"/>
    <property type="match status" value="1"/>
</dbReference>
<dbReference type="SMART" id="SM00829">
    <property type="entry name" value="PKS_ER"/>
    <property type="match status" value="1"/>
</dbReference>
<dbReference type="GO" id="GO:0016651">
    <property type="term" value="F:oxidoreductase activity, acting on NAD(P)H"/>
    <property type="evidence" value="ECO:0007669"/>
    <property type="project" value="TreeGrafter"/>
</dbReference>
<name>A0A177WCW6_BATDL</name>
<accession>A0A177WCW6</accession>
<dbReference type="eggNOG" id="KOG1198">
    <property type="taxonomic scope" value="Eukaryota"/>
</dbReference>
<dbReference type="Proteomes" id="UP000077115">
    <property type="component" value="Unassembled WGS sequence"/>
</dbReference>
<dbReference type="PANTHER" id="PTHR48106">
    <property type="entry name" value="QUINONE OXIDOREDUCTASE PIG3-RELATED"/>
    <property type="match status" value="1"/>
</dbReference>
<evidence type="ECO:0000256" key="1">
    <source>
        <dbReference type="ARBA" id="ARBA00022857"/>
    </source>
</evidence>
<dbReference type="InterPro" id="IPR036291">
    <property type="entry name" value="NAD(P)-bd_dom_sf"/>
</dbReference>
<proteinExistence type="predicted"/>
<feature type="domain" description="Enoyl reductase (ER)" evidence="3">
    <location>
        <begin position="10"/>
        <end position="327"/>
    </location>
</feature>
<dbReference type="GO" id="GO:0070402">
    <property type="term" value="F:NADPH binding"/>
    <property type="evidence" value="ECO:0007669"/>
    <property type="project" value="TreeGrafter"/>
</dbReference>
<evidence type="ECO:0000259" key="3">
    <source>
        <dbReference type="SMART" id="SM00829"/>
    </source>
</evidence>
<dbReference type="OrthoDB" id="203908at2759"/>
<dbReference type="Gene3D" id="3.40.50.720">
    <property type="entry name" value="NAD(P)-binding Rossmann-like Domain"/>
    <property type="match status" value="1"/>
</dbReference>
<dbReference type="Gene3D" id="3.90.180.10">
    <property type="entry name" value="Medium-chain alcohol dehydrogenases, catalytic domain"/>
    <property type="match status" value="1"/>
</dbReference>
<gene>
    <name evidence="4" type="ORF">BDEG_21598</name>
</gene>
<keyword evidence="1" id="KW-0521">NADP</keyword>
<dbReference type="SUPFAM" id="SSF50129">
    <property type="entry name" value="GroES-like"/>
    <property type="match status" value="1"/>
</dbReference>
<dbReference type="InterPro" id="IPR020843">
    <property type="entry name" value="ER"/>
</dbReference>
<evidence type="ECO:0000313" key="4">
    <source>
        <dbReference type="EMBL" id="OAJ37592.1"/>
    </source>
</evidence>
<keyword evidence="2" id="KW-0560">Oxidoreductase</keyword>
<sequence>MQAVVVTKPGDAAFLKIQQVPAVVPQPSQLLVQVRSFALNRMDISQRNGLYPPPPGASDILGVEFAGVVIQTTLDPTTKFKVGDKVFGLVSGGAYAEQVVAEPSLTMHIPDGMSFEEAAAIPETWLTATQALFFVNRLQPGENVMIHAGASGVGTAAIQLAKQANAQHIITTAGSDAKTQFCKSLGSTVSINYKTANFADVVKETTNGRGVDVIVDFVGGPYFSKNLDSLAMDGRMVILSFLGGAVMDEKVHLGPILRKRLQINGSTLRSRTVAYQTILCDYFVEKSLPLFTNGTFKPIIDRVFEWTDIIEAHKHMEANASIGKIVMRIT</sequence>
<dbReference type="NCBIfam" id="TIGR02824">
    <property type="entry name" value="quinone_pig3"/>
    <property type="match status" value="1"/>
</dbReference>